<proteinExistence type="predicted"/>
<evidence type="ECO:0000313" key="2">
    <source>
        <dbReference type="EMBL" id="QFS52326.1"/>
    </source>
</evidence>
<accession>A0A5P8WJJ7</accession>
<keyword evidence="3" id="KW-1185">Reference proteome</keyword>
<dbReference type="KEGG" id="nsh:GXM_09820"/>
<dbReference type="EMBL" id="CP045228">
    <property type="protein sequence ID" value="QFS52326.1"/>
    <property type="molecule type" value="Genomic_DNA"/>
</dbReference>
<dbReference type="Proteomes" id="UP000326678">
    <property type="component" value="Chromosome pGXM01"/>
</dbReference>
<evidence type="ECO:0000313" key="3">
    <source>
        <dbReference type="Proteomes" id="UP000326678"/>
    </source>
</evidence>
<feature type="compositionally biased region" description="Basic residues" evidence="1">
    <location>
        <begin position="1"/>
        <end position="11"/>
    </location>
</feature>
<name>A0A5P8WJJ7_9NOSO</name>
<dbReference type="RefSeq" id="WP_152592581.1">
    <property type="nucleotide sequence ID" value="NZ_CP045228.1"/>
</dbReference>
<evidence type="ECO:0000256" key="1">
    <source>
        <dbReference type="SAM" id="MobiDB-lite"/>
    </source>
</evidence>
<feature type="region of interest" description="Disordered" evidence="1">
    <location>
        <begin position="1"/>
        <end position="35"/>
    </location>
</feature>
<sequence length="328" mass="37154">MTKPSSNRKKATSAASNNLKATARSAEDIFDPENPATATITVTAAEVEELSEMEERDRLHLERRVERAFFEAGKALAQLRDRRLYRSTHKTFEEYCRSRFGYTHRHVNYLIAASNVVDNIIMGTNGSQNEISDETATNGSQNEISDEMGTNGSQILPTSERQVRPLTKLEPSQQQEVWRQAVEQAGGKVPPARIVKDVVQRIMERTQVPNTYQIGEVCQILAKDNPELRGKGGCWGIVARVNDFSCTVKSWDGEYTVGLQHLKSYNYLPAECEQMRVICDRINRVYSSGLEESVQKFLEMLGKLNRAYLTELEEKVLSLLESEFGYEM</sequence>
<dbReference type="AlphaFoldDB" id="A0A5P8WJJ7"/>
<reference evidence="2 3" key="1">
    <citation type="submission" date="2019-10" db="EMBL/GenBank/DDBJ databases">
        <title>Genomic and transcriptomic insights into the perfect genentic adaptation of a filamentous nitrogen-fixing cyanobacterium to rice fields.</title>
        <authorList>
            <person name="Chen Z."/>
        </authorList>
    </citation>
    <scope>NUCLEOTIDE SEQUENCE [LARGE SCALE GENOMIC DNA]</scope>
    <source>
        <strain evidence="2">CCNUC1</strain>
    </source>
</reference>
<gene>
    <name evidence="2" type="ORF">GXM_09820</name>
</gene>
<protein>
    <submittedName>
        <fullName evidence="2">Benzoyl-CoA reductase/2-hydroxyglutaryl-CoA dehydratase subunit, BcrC/BadD/HgdB</fullName>
    </submittedName>
</protein>
<organism evidence="2 3">
    <name type="scientific">Nostoc sphaeroides CCNUC1</name>
    <dbReference type="NCBI Taxonomy" id="2653204"/>
    <lineage>
        <taxon>Bacteria</taxon>
        <taxon>Bacillati</taxon>
        <taxon>Cyanobacteriota</taxon>
        <taxon>Cyanophyceae</taxon>
        <taxon>Nostocales</taxon>
        <taxon>Nostocaceae</taxon>
        <taxon>Nostoc</taxon>
    </lineage>
</organism>